<gene>
    <name evidence="3" type="ORF">ACFQ21_18675</name>
</gene>
<dbReference type="SUPFAM" id="SSF52266">
    <property type="entry name" value="SGNH hydrolase"/>
    <property type="match status" value="1"/>
</dbReference>
<dbReference type="PANTHER" id="PTHR22901">
    <property type="entry name" value="SIALATE O-ACETYLESTERASE"/>
    <property type="match status" value="1"/>
</dbReference>
<dbReference type="PANTHER" id="PTHR22901:SF0">
    <property type="entry name" value="SIALATE O-ACETYLESTERASE"/>
    <property type="match status" value="1"/>
</dbReference>
<dbReference type="Pfam" id="PF03629">
    <property type="entry name" value="SASA"/>
    <property type="match status" value="2"/>
</dbReference>
<dbReference type="Proteomes" id="UP001597112">
    <property type="component" value="Unassembled WGS sequence"/>
</dbReference>
<dbReference type="InterPro" id="IPR036514">
    <property type="entry name" value="SGNH_hydro_sf"/>
</dbReference>
<keyword evidence="1" id="KW-0378">Hydrolase</keyword>
<feature type="domain" description="Sialate O-acetylesterase" evidence="2">
    <location>
        <begin position="105"/>
        <end position="212"/>
    </location>
</feature>
<dbReference type="SUPFAM" id="SSF49785">
    <property type="entry name" value="Galactose-binding domain-like"/>
    <property type="match status" value="1"/>
</dbReference>
<reference evidence="4" key="1">
    <citation type="journal article" date="2019" name="Int. J. Syst. Evol. Microbiol.">
        <title>The Global Catalogue of Microorganisms (GCM) 10K type strain sequencing project: providing services to taxonomists for standard genome sequencing and annotation.</title>
        <authorList>
            <consortium name="The Broad Institute Genomics Platform"/>
            <consortium name="The Broad Institute Genome Sequencing Center for Infectious Disease"/>
            <person name="Wu L."/>
            <person name="Ma J."/>
        </authorList>
    </citation>
    <scope>NUCLEOTIDE SEQUENCE [LARGE SCALE GENOMIC DNA]</scope>
    <source>
        <strain evidence="4">CCUG 58938</strain>
    </source>
</reference>
<name>A0ABW3K525_9BACT</name>
<dbReference type="Gene3D" id="3.40.50.1110">
    <property type="entry name" value="SGNH hydrolase"/>
    <property type="match status" value="2"/>
</dbReference>
<dbReference type="InterPro" id="IPR039329">
    <property type="entry name" value="SIAE"/>
</dbReference>
<proteinExistence type="predicted"/>
<organism evidence="3 4">
    <name type="scientific">Ohtaekwangia kribbensis</name>
    <dbReference type="NCBI Taxonomy" id="688913"/>
    <lineage>
        <taxon>Bacteria</taxon>
        <taxon>Pseudomonadati</taxon>
        <taxon>Bacteroidota</taxon>
        <taxon>Cytophagia</taxon>
        <taxon>Cytophagales</taxon>
        <taxon>Fulvivirgaceae</taxon>
        <taxon>Ohtaekwangia</taxon>
    </lineage>
</organism>
<protein>
    <submittedName>
        <fullName evidence="3">Sialate O-acetylesterase</fullName>
    </submittedName>
</protein>
<accession>A0ABW3K525</accession>
<dbReference type="InterPro" id="IPR005181">
    <property type="entry name" value="SASA"/>
</dbReference>
<evidence type="ECO:0000259" key="2">
    <source>
        <dbReference type="Pfam" id="PF03629"/>
    </source>
</evidence>
<evidence type="ECO:0000256" key="1">
    <source>
        <dbReference type="ARBA" id="ARBA00022801"/>
    </source>
</evidence>
<sequence>MLRIIVILSFLIIVTTGGTYAQRITMPAFFSSNMVLQRQKPVAFWGSAPAKASFAVTFNGRKQKVKADANGQWRVLYPAMEAGGPYTFTVHADSSFTFTNILLGDVWICSGQSNMEWPMLKTFNASYELRHASYPEIRSFTVERNVASSPLRDTAPASWQVCTPQQAAAFTAVGYFFARELYQQLNVPIGIIHSSWGGTSIEAWTSGDALSKHPDFRGKVDTFRLAVKQQRSVETLEKRNTHVNTQYWQDLQKRDRGFTEAWYSIKDADSQWTEFIAPDFGGDHVFVHYSGSIWLRKTFRLTKDIVSRDLVLNLETLNDYDITYCNGIEIGRNITWAPARRIYIVPKVILKPGENTIVMRLDHQPGNGLFRTHDPADLRLYELIQSDDAIAIPLEGAWAYRFGLPLKEYPAKPVLSPVASQVSVLYNGMIAPFTGLGIKGFTWYQGESNAGRAYQYRSLLPLMITDWRAQFQQGDVPFLIVQTSAHGKLTEQPVDNTWAELREAQAMALTLPNTAMAVSHDVGDPYDVHPTQKQVVGKRLALEALKVAYGRSDLYTSPRYQSCEIKGDTVIIYFTNTNGLQVRGTQLKGFSIAGTDQKFVWADAVIRGDNTVYVYSKEVQDPVAVRYGWAGSPVESNGANLYSIDGFPAMSFRTDVWDGITLNKK</sequence>
<evidence type="ECO:0000313" key="3">
    <source>
        <dbReference type="EMBL" id="MFD1001359.1"/>
    </source>
</evidence>
<dbReference type="InterPro" id="IPR008979">
    <property type="entry name" value="Galactose-bd-like_sf"/>
</dbReference>
<dbReference type="RefSeq" id="WP_377581006.1">
    <property type="nucleotide sequence ID" value="NZ_JBHTKA010000007.1"/>
</dbReference>
<evidence type="ECO:0000313" key="4">
    <source>
        <dbReference type="Proteomes" id="UP001597112"/>
    </source>
</evidence>
<comment type="caution">
    <text evidence="3">The sequence shown here is derived from an EMBL/GenBank/DDBJ whole genome shotgun (WGS) entry which is preliminary data.</text>
</comment>
<feature type="domain" description="Sialate O-acetylesterase" evidence="2">
    <location>
        <begin position="437"/>
        <end position="544"/>
    </location>
</feature>
<keyword evidence="4" id="KW-1185">Reference proteome</keyword>
<dbReference type="EMBL" id="JBHTKA010000007">
    <property type="protein sequence ID" value="MFD1001359.1"/>
    <property type="molecule type" value="Genomic_DNA"/>
</dbReference>